<feature type="region of interest" description="Disordered" evidence="1">
    <location>
        <begin position="28"/>
        <end position="57"/>
    </location>
</feature>
<reference evidence="3" key="1">
    <citation type="journal article" date="2019" name="Int. J. Syst. Evol. Microbiol.">
        <title>The Global Catalogue of Microorganisms (GCM) 10K type strain sequencing project: providing services to taxonomists for standard genome sequencing and annotation.</title>
        <authorList>
            <consortium name="The Broad Institute Genomics Platform"/>
            <consortium name="The Broad Institute Genome Sequencing Center for Infectious Disease"/>
            <person name="Wu L."/>
            <person name="Ma J."/>
        </authorList>
    </citation>
    <scope>NUCLEOTIDE SEQUENCE [LARGE SCALE GENOMIC DNA]</scope>
    <source>
        <strain evidence="3">JCM 14603</strain>
    </source>
</reference>
<feature type="compositionally biased region" description="Low complexity" evidence="1">
    <location>
        <begin position="35"/>
        <end position="52"/>
    </location>
</feature>
<dbReference type="RefSeq" id="WP_163958120.1">
    <property type="nucleotide sequence ID" value="NZ_BAAAES010000004.1"/>
</dbReference>
<evidence type="ECO:0000313" key="2">
    <source>
        <dbReference type="EMBL" id="GAA0661086.1"/>
    </source>
</evidence>
<protein>
    <submittedName>
        <fullName evidence="2">Uncharacterized protein</fullName>
    </submittedName>
</protein>
<dbReference type="EMBL" id="BAAAES010000004">
    <property type="protein sequence ID" value="GAA0661086.1"/>
    <property type="molecule type" value="Genomic_DNA"/>
</dbReference>
<name>A0ABP3SU98_9SPHN</name>
<dbReference type="Proteomes" id="UP001500238">
    <property type="component" value="Unassembled WGS sequence"/>
</dbReference>
<evidence type="ECO:0000313" key="3">
    <source>
        <dbReference type="Proteomes" id="UP001500238"/>
    </source>
</evidence>
<sequence length="143" mass="15330">MIVPIAAATVANAVEAVKRRGSNAAFQRMVEAQRATTPPAGPQAPSGAGATTSAVTPGQKLDAAMAAYKREAQMTPVERARRDVLKDKKLTEEQIAAMSAADHEATEKMIAEEVAKRLKRPQPIRTDQQVTVDAFIKRHTPAT</sequence>
<proteinExistence type="predicted"/>
<evidence type="ECO:0000256" key="1">
    <source>
        <dbReference type="SAM" id="MobiDB-lite"/>
    </source>
</evidence>
<keyword evidence="3" id="KW-1185">Reference proteome</keyword>
<accession>A0ABP3SU98</accession>
<comment type="caution">
    <text evidence="2">The sequence shown here is derived from an EMBL/GenBank/DDBJ whole genome shotgun (WGS) entry which is preliminary data.</text>
</comment>
<gene>
    <name evidence="2" type="ORF">GCM10009102_07240</name>
</gene>
<organism evidence="2 3">
    <name type="scientific">Sphingomonas insulae</name>
    <dbReference type="NCBI Taxonomy" id="424800"/>
    <lineage>
        <taxon>Bacteria</taxon>
        <taxon>Pseudomonadati</taxon>
        <taxon>Pseudomonadota</taxon>
        <taxon>Alphaproteobacteria</taxon>
        <taxon>Sphingomonadales</taxon>
        <taxon>Sphingomonadaceae</taxon>
        <taxon>Sphingomonas</taxon>
    </lineage>
</organism>